<evidence type="ECO:0000259" key="10">
    <source>
        <dbReference type="PROSITE" id="PS50109"/>
    </source>
</evidence>
<keyword evidence="12" id="KW-1185">Reference proteome</keyword>
<dbReference type="SUPFAM" id="SSF55874">
    <property type="entry name" value="ATPase domain of HSP90 chaperone/DNA topoisomerase II/histidine kinase"/>
    <property type="match status" value="1"/>
</dbReference>
<feature type="transmembrane region" description="Helical" evidence="9">
    <location>
        <begin position="58"/>
        <end position="79"/>
    </location>
</feature>
<keyword evidence="6 11" id="KW-0418">Kinase</keyword>
<comment type="caution">
    <text evidence="11">The sequence shown here is derived from an EMBL/GenBank/DDBJ whole genome shotgun (WGS) entry which is preliminary data.</text>
</comment>
<reference evidence="11 12" key="1">
    <citation type="submission" date="2023-07" db="EMBL/GenBank/DDBJ databases">
        <title>Sorghum-associated microbial communities from plants grown in Nebraska, USA.</title>
        <authorList>
            <person name="Schachtman D."/>
        </authorList>
    </citation>
    <scope>NUCLEOTIDE SEQUENCE [LARGE SCALE GENOMIC DNA]</scope>
    <source>
        <strain evidence="11 12">BE190</strain>
    </source>
</reference>
<dbReference type="SUPFAM" id="SSF55781">
    <property type="entry name" value="GAF domain-like"/>
    <property type="match status" value="1"/>
</dbReference>
<feature type="transmembrane region" description="Helical" evidence="9">
    <location>
        <begin position="221"/>
        <end position="241"/>
    </location>
</feature>
<keyword evidence="7" id="KW-0067">ATP-binding</keyword>
<dbReference type="EMBL" id="JAVDVX010000003">
    <property type="protein sequence ID" value="MDR7090228.1"/>
    <property type="molecule type" value="Genomic_DNA"/>
</dbReference>
<dbReference type="GO" id="GO:0016301">
    <property type="term" value="F:kinase activity"/>
    <property type="evidence" value="ECO:0007669"/>
    <property type="project" value="UniProtKB-KW"/>
</dbReference>
<dbReference type="Gene3D" id="3.30.565.10">
    <property type="entry name" value="Histidine kinase-like ATPase, C-terminal domain"/>
    <property type="match status" value="1"/>
</dbReference>
<evidence type="ECO:0000256" key="4">
    <source>
        <dbReference type="ARBA" id="ARBA00022679"/>
    </source>
</evidence>
<keyword evidence="9" id="KW-0812">Transmembrane</keyword>
<keyword evidence="9" id="KW-0472">Membrane</keyword>
<evidence type="ECO:0000256" key="7">
    <source>
        <dbReference type="ARBA" id="ARBA00022840"/>
    </source>
</evidence>
<evidence type="ECO:0000256" key="3">
    <source>
        <dbReference type="ARBA" id="ARBA00022553"/>
    </source>
</evidence>
<accession>A0ABU1UYG2</accession>
<feature type="transmembrane region" description="Helical" evidence="9">
    <location>
        <begin position="91"/>
        <end position="111"/>
    </location>
</feature>
<dbReference type="InterPro" id="IPR003594">
    <property type="entry name" value="HATPase_dom"/>
</dbReference>
<feature type="transmembrane region" description="Helical" evidence="9">
    <location>
        <begin position="131"/>
        <end position="154"/>
    </location>
</feature>
<evidence type="ECO:0000256" key="1">
    <source>
        <dbReference type="ARBA" id="ARBA00000085"/>
    </source>
</evidence>
<evidence type="ECO:0000256" key="8">
    <source>
        <dbReference type="ARBA" id="ARBA00023012"/>
    </source>
</evidence>
<dbReference type="PRINTS" id="PR00344">
    <property type="entry name" value="BCTRLSENSOR"/>
</dbReference>
<protein>
    <recommendedName>
        <fullName evidence="2">histidine kinase</fullName>
        <ecNumber evidence="2">2.7.13.3</ecNumber>
    </recommendedName>
</protein>
<feature type="domain" description="Histidine kinase" evidence="10">
    <location>
        <begin position="467"/>
        <end position="666"/>
    </location>
</feature>
<feature type="transmembrane region" description="Helical" evidence="9">
    <location>
        <begin position="29"/>
        <end position="46"/>
    </location>
</feature>
<dbReference type="PROSITE" id="PS50109">
    <property type="entry name" value="HIS_KIN"/>
    <property type="match status" value="1"/>
</dbReference>
<dbReference type="InterPro" id="IPR036890">
    <property type="entry name" value="HATPase_C_sf"/>
</dbReference>
<feature type="transmembrane region" description="Helical" evidence="9">
    <location>
        <begin position="190"/>
        <end position="209"/>
    </location>
</feature>
<evidence type="ECO:0000256" key="5">
    <source>
        <dbReference type="ARBA" id="ARBA00022741"/>
    </source>
</evidence>
<keyword evidence="3" id="KW-0597">Phosphoprotein</keyword>
<keyword evidence="4" id="KW-0808">Transferase</keyword>
<evidence type="ECO:0000256" key="9">
    <source>
        <dbReference type="SAM" id="Phobius"/>
    </source>
</evidence>
<dbReference type="SMART" id="SM00387">
    <property type="entry name" value="HATPase_c"/>
    <property type="match status" value="1"/>
</dbReference>
<keyword evidence="5" id="KW-0547">Nucleotide-binding</keyword>
<keyword evidence="8" id="KW-0902">Two-component regulatory system</keyword>
<dbReference type="RefSeq" id="WP_310072388.1">
    <property type="nucleotide sequence ID" value="NZ_JAVDVX010000003.1"/>
</dbReference>
<evidence type="ECO:0000256" key="2">
    <source>
        <dbReference type="ARBA" id="ARBA00012438"/>
    </source>
</evidence>
<proteinExistence type="predicted"/>
<dbReference type="InterPro" id="IPR004358">
    <property type="entry name" value="Sig_transdc_His_kin-like_C"/>
</dbReference>
<gene>
    <name evidence="11" type="ORF">J2X05_002250</name>
</gene>
<dbReference type="Proteomes" id="UP001253595">
    <property type="component" value="Unassembled WGS sequence"/>
</dbReference>
<name>A0ABU1UYG2_9GAMM</name>
<keyword evidence="9" id="KW-1133">Transmembrane helix</keyword>
<evidence type="ECO:0000313" key="12">
    <source>
        <dbReference type="Proteomes" id="UP001253595"/>
    </source>
</evidence>
<feature type="transmembrane region" description="Helical" evidence="9">
    <location>
        <begin position="253"/>
        <end position="271"/>
    </location>
</feature>
<sequence length="696" mass="79028">MIQYLITAVIDIVVGILAFSKKGNPAAKALALTVFSLGAWSLELYLLTVVKNVDVLNILFHITRWGMFFIPSTFAFLTWRLIGSRSHNFKNLVVIPSFIASGLLSLVNTFILPSTLREVDGVFLPNTDIIFYLFLLTFVWCFVGSIGIVFASYNSSSNREKQRLKWLFITLCVSFIGGVLGISSMPSEFYLSRFLGSITNIVFVVLLFYSTIQHNLMDFRLALSVGLSKAILLGFFIWLYFVVTSVVGDHTESVGGVLILLLFVALILEAYPRLLKWILPNAKKILAKHGYEFDQVRADTESALRNSISFSMMFEVLDYLFVKILKLNNYKILMVNQQREQIGNDANTRSTSLPFDLIDEDNSLVNYCTRQHQVLLADEMPETIRNEMEKHLSGLCFPVFSENEILAIVLVGEPTQFSYYRYDDMKIFEWLQTELEQVLNRLIRLNSMHDQLGEAKKTLSMLSLMNHYHHDIKAPFAIIDGILSNDIYDRDKQRDIVLAQVERGSKLIATMASILGGHHKRRIQSCALESLVQDCLYLFEKSFDKVEYELGGIPDIKGDAEDLKILFINLIKNAAEARRDNEDLTIKIKSWVENGNAYFCISDNGTGMTEKQLASLWEPGFSVKKFGNGIGMQAIKRIVDEHNARIAVKSEVAKGSEFTLCFFASQIVHENEDEGKTKDELAERRAANQLEKRNIQ</sequence>
<dbReference type="PANTHER" id="PTHR43065:SF10">
    <property type="entry name" value="PEROXIDE STRESS-ACTIVATED HISTIDINE KINASE MAK3"/>
    <property type="match status" value="1"/>
</dbReference>
<organism evidence="11 12">
    <name type="scientific">Cellvibrio fibrivorans</name>
    <dbReference type="NCBI Taxonomy" id="126350"/>
    <lineage>
        <taxon>Bacteria</taxon>
        <taxon>Pseudomonadati</taxon>
        <taxon>Pseudomonadota</taxon>
        <taxon>Gammaproteobacteria</taxon>
        <taxon>Cellvibrionales</taxon>
        <taxon>Cellvibrionaceae</taxon>
        <taxon>Cellvibrio</taxon>
    </lineage>
</organism>
<dbReference type="PANTHER" id="PTHR43065">
    <property type="entry name" value="SENSOR HISTIDINE KINASE"/>
    <property type="match status" value="1"/>
</dbReference>
<dbReference type="Pfam" id="PF02518">
    <property type="entry name" value="HATPase_c"/>
    <property type="match status" value="1"/>
</dbReference>
<evidence type="ECO:0000256" key="6">
    <source>
        <dbReference type="ARBA" id="ARBA00022777"/>
    </source>
</evidence>
<comment type="catalytic activity">
    <reaction evidence="1">
        <text>ATP + protein L-histidine = ADP + protein N-phospho-L-histidine.</text>
        <dbReference type="EC" id="2.7.13.3"/>
    </reaction>
</comment>
<dbReference type="InterPro" id="IPR005467">
    <property type="entry name" value="His_kinase_dom"/>
</dbReference>
<feature type="transmembrane region" description="Helical" evidence="9">
    <location>
        <begin position="166"/>
        <end position="184"/>
    </location>
</feature>
<evidence type="ECO:0000313" key="11">
    <source>
        <dbReference type="EMBL" id="MDR7090228.1"/>
    </source>
</evidence>
<dbReference type="EC" id="2.7.13.3" evidence="2"/>